<accession>A0A553QFN1</accession>
<keyword evidence="2" id="KW-1185">Reference proteome</keyword>
<sequence length="101" mass="11082">MLSIPTEEENKCMLLPPSLHLEGDELLSESPPTEELAVLRVLLKFTLLSSSPKLRLLGGLHCDVSSLSRVPLELCGVLLSQVCERESSSVCLVVFLAHVER</sequence>
<reference evidence="1 2" key="1">
    <citation type="journal article" date="2019" name="Sci. Data">
        <title>Hybrid genome assembly and annotation of Danionella translucida.</title>
        <authorList>
            <person name="Kadobianskyi M."/>
            <person name="Schulze L."/>
            <person name="Schuelke M."/>
            <person name="Judkewitz B."/>
        </authorList>
    </citation>
    <scope>NUCLEOTIDE SEQUENCE [LARGE SCALE GENOMIC DNA]</scope>
    <source>
        <strain evidence="1 2">Bolton</strain>
    </source>
</reference>
<dbReference type="EMBL" id="SRMA01026025">
    <property type="protein sequence ID" value="TRY88750.1"/>
    <property type="molecule type" value="Genomic_DNA"/>
</dbReference>
<protein>
    <submittedName>
        <fullName evidence="1">Uncharacterized protein</fullName>
    </submittedName>
</protein>
<comment type="caution">
    <text evidence="1">The sequence shown here is derived from an EMBL/GenBank/DDBJ whole genome shotgun (WGS) entry which is preliminary data.</text>
</comment>
<dbReference type="OrthoDB" id="5877963at2759"/>
<proteinExistence type="predicted"/>
<dbReference type="Proteomes" id="UP000316079">
    <property type="component" value="Unassembled WGS sequence"/>
</dbReference>
<name>A0A553QFN1_9TELE</name>
<gene>
    <name evidence="1" type="ORF">DNTS_029677</name>
</gene>
<dbReference type="AlphaFoldDB" id="A0A553QFN1"/>
<organism evidence="1 2">
    <name type="scientific">Danionella cerebrum</name>
    <dbReference type="NCBI Taxonomy" id="2873325"/>
    <lineage>
        <taxon>Eukaryota</taxon>
        <taxon>Metazoa</taxon>
        <taxon>Chordata</taxon>
        <taxon>Craniata</taxon>
        <taxon>Vertebrata</taxon>
        <taxon>Euteleostomi</taxon>
        <taxon>Actinopterygii</taxon>
        <taxon>Neopterygii</taxon>
        <taxon>Teleostei</taxon>
        <taxon>Ostariophysi</taxon>
        <taxon>Cypriniformes</taxon>
        <taxon>Danionidae</taxon>
        <taxon>Danioninae</taxon>
        <taxon>Danionella</taxon>
    </lineage>
</organism>
<evidence type="ECO:0000313" key="2">
    <source>
        <dbReference type="Proteomes" id="UP000316079"/>
    </source>
</evidence>
<evidence type="ECO:0000313" key="1">
    <source>
        <dbReference type="EMBL" id="TRY88750.1"/>
    </source>
</evidence>